<keyword evidence="2" id="KW-1185">Reference proteome</keyword>
<reference evidence="1 2" key="1">
    <citation type="submission" date="2016-10" db="EMBL/GenBank/DDBJ databases">
        <authorList>
            <person name="de Groot N.N."/>
        </authorList>
    </citation>
    <scope>NUCLEOTIDE SEQUENCE [LARGE SCALE GENOMIC DNA]</scope>
    <source>
        <strain>GEY</strain>
        <strain evidence="2">DSM 9560</strain>
    </source>
</reference>
<organism evidence="1 2">
    <name type="scientific">Thermoflexibacter ruber</name>
    <dbReference type="NCBI Taxonomy" id="1003"/>
    <lineage>
        <taxon>Bacteria</taxon>
        <taxon>Pseudomonadati</taxon>
        <taxon>Bacteroidota</taxon>
        <taxon>Cytophagia</taxon>
        <taxon>Cytophagales</taxon>
        <taxon>Thermoflexibacteraceae</taxon>
        <taxon>Thermoflexibacter</taxon>
    </lineage>
</organism>
<dbReference type="STRING" id="1003.SAMN04488541_100721"/>
<name>A0A1I2DHK7_9BACT</name>
<accession>A0A1I2DHK7</accession>
<sequence length="258" mass="29508">MPNTSEVIGNANIVIQGCNLSQISVNQIDLPQLEQSLRNVINSSTKPLHLLIITTSAKNIEDEVKDIDFALLKGHYDAKHENWKPYSQEDTILKLLKDYQDKSGYRLNAFILDFQDEEIDSIFIDSLKNMKKNIVLIADSLALRFSGNTALAKIFNDKDIGGCLVPICQTHTAKHREIMLKNGKKVFSSLYNFHYKYAEVFLKQRQDNGYFYIDLEVADKNTFFRRLTSIARLQFDLTCVIPALQDHFEGEIPLSLNT</sequence>
<proteinExistence type="predicted"/>
<dbReference type="Proteomes" id="UP000199513">
    <property type="component" value="Unassembled WGS sequence"/>
</dbReference>
<protein>
    <submittedName>
        <fullName evidence="1">Uncharacterized protein</fullName>
    </submittedName>
</protein>
<evidence type="ECO:0000313" key="1">
    <source>
        <dbReference type="EMBL" id="SFE79938.1"/>
    </source>
</evidence>
<dbReference type="RefSeq" id="WP_091541318.1">
    <property type="nucleotide sequence ID" value="NZ_FONY01000007.1"/>
</dbReference>
<evidence type="ECO:0000313" key="2">
    <source>
        <dbReference type="Proteomes" id="UP000199513"/>
    </source>
</evidence>
<dbReference type="OrthoDB" id="9948745at2"/>
<dbReference type="AlphaFoldDB" id="A0A1I2DHK7"/>
<dbReference type="EMBL" id="FONY01000007">
    <property type="protein sequence ID" value="SFE79938.1"/>
    <property type="molecule type" value="Genomic_DNA"/>
</dbReference>
<gene>
    <name evidence="1" type="ORF">SAMN04488541_100721</name>
</gene>